<evidence type="ECO:0000313" key="4">
    <source>
        <dbReference type="EMBL" id="MFC6787922.1"/>
    </source>
</evidence>
<evidence type="ECO:0000313" key="1">
    <source>
        <dbReference type="EMBL" id="MFC6785074.1"/>
    </source>
</evidence>
<dbReference type="RefSeq" id="WP_284062013.1">
    <property type="nucleotide sequence ID" value="NZ_CP126158.1"/>
</dbReference>
<protein>
    <recommendedName>
        <fullName evidence="7">TFIIS-type domain-containing protein</fullName>
    </recommendedName>
</protein>
<reference evidence="3" key="3">
    <citation type="submission" date="2024-09" db="EMBL/GenBank/DDBJ databases">
        <authorList>
            <person name="Sun Q."/>
        </authorList>
    </citation>
    <scope>NUCLEOTIDE SEQUENCE</scope>
    <source>
        <strain evidence="3">NBRC 112888</strain>
    </source>
</reference>
<sequence length="53" mass="5984">MPETYEQAKEAGVRTPGWDCANCGRPGFEHEMEQTRDGEGRICYRYICPGGET</sequence>
<name>A0ABD5TEW3_9EURY</name>
<gene>
    <name evidence="1" type="ORF">ACFQFD_03485</name>
    <name evidence="2" type="ORF">ACFQFD_04020</name>
    <name evidence="3" type="ORF">ACFQFD_18325</name>
    <name evidence="4" type="ORF">ACFQFD_18530</name>
    <name evidence="5" type="ORF">ACFQFD_18725</name>
</gene>
<evidence type="ECO:0000313" key="5">
    <source>
        <dbReference type="EMBL" id="MFC6787961.1"/>
    </source>
</evidence>
<dbReference type="EMBL" id="JBHSWX010000012">
    <property type="protein sequence ID" value="MFC6787881.1"/>
    <property type="molecule type" value="Genomic_DNA"/>
</dbReference>
<evidence type="ECO:0008006" key="7">
    <source>
        <dbReference type="Google" id="ProtNLM"/>
    </source>
</evidence>
<organism evidence="3 6">
    <name type="scientific">Halobaculum halobium</name>
    <dbReference type="NCBI Taxonomy" id="3032281"/>
    <lineage>
        <taxon>Archaea</taxon>
        <taxon>Methanobacteriati</taxon>
        <taxon>Methanobacteriota</taxon>
        <taxon>Stenosarchaea group</taxon>
        <taxon>Halobacteria</taxon>
        <taxon>Halobacteriales</taxon>
        <taxon>Haloferacaceae</taxon>
        <taxon>Halobaculum</taxon>
    </lineage>
</organism>
<comment type="caution">
    <text evidence="3">The sequence shown here is derived from an EMBL/GenBank/DDBJ whole genome shotgun (WGS) entry which is preliminary data.</text>
</comment>
<reference evidence="3" key="1">
    <citation type="journal article" date="2014" name="Int. J. Syst. Evol. Microbiol.">
        <title>Complete genome sequence of Corynebacterium casei LMG S-19264T (=DSM 44701T), isolated from a smear-ripened cheese.</title>
        <authorList>
            <consortium name="US DOE Joint Genome Institute (JGI-PGF)"/>
            <person name="Walter F."/>
            <person name="Albersmeier A."/>
            <person name="Kalinowski J."/>
            <person name="Ruckert C."/>
        </authorList>
    </citation>
    <scope>NUCLEOTIDE SEQUENCE [LARGE SCALE GENOMIC DNA]</scope>
    <source>
        <strain evidence="3">NBRC 112888</strain>
    </source>
</reference>
<dbReference type="EMBL" id="JBHSWX010000012">
    <property type="protein sequence ID" value="MFC6787961.1"/>
    <property type="molecule type" value="Genomic_DNA"/>
</dbReference>
<dbReference type="EMBL" id="JBHSWX010000011">
    <property type="protein sequence ID" value="MFC6785074.1"/>
    <property type="molecule type" value="Genomic_DNA"/>
</dbReference>
<dbReference type="AlphaFoldDB" id="A0ABD5TEW3"/>
<accession>A0ABD5TEW3</accession>
<evidence type="ECO:0000313" key="3">
    <source>
        <dbReference type="EMBL" id="MFC6787881.1"/>
    </source>
</evidence>
<keyword evidence="6" id="KW-1185">Reference proteome</keyword>
<dbReference type="EMBL" id="JBHSWX010000012">
    <property type="protein sequence ID" value="MFC6787922.1"/>
    <property type="molecule type" value="Genomic_DNA"/>
</dbReference>
<dbReference type="Proteomes" id="UP001596443">
    <property type="component" value="Unassembled WGS sequence"/>
</dbReference>
<proteinExistence type="predicted"/>
<dbReference type="GeneID" id="81211105"/>
<evidence type="ECO:0000313" key="6">
    <source>
        <dbReference type="Proteomes" id="UP001596443"/>
    </source>
</evidence>
<evidence type="ECO:0000313" key="2">
    <source>
        <dbReference type="EMBL" id="MFC6785169.1"/>
    </source>
</evidence>
<reference evidence="6" key="2">
    <citation type="journal article" date="2019" name="Int. J. Syst. Evol. Microbiol.">
        <title>The Global Catalogue of Microorganisms (GCM) 10K type strain sequencing project: providing services to taxonomists for standard genome sequencing and annotation.</title>
        <authorList>
            <consortium name="The Broad Institute Genomics Platform"/>
            <consortium name="The Broad Institute Genome Sequencing Center for Infectious Disease"/>
            <person name="Wu L."/>
            <person name="Ma J."/>
        </authorList>
    </citation>
    <scope>NUCLEOTIDE SEQUENCE [LARGE SCALE GENOMIC DNA]</scope>
    <source>
        <strain evidence="6">SYNS20</strain>
    </source>
</reference>
<dbReference type="EMBL" id="JBHSWX010000012">
    <property type="protein sequence ID" value="MFC6785169.1"/>
    <property type="molecule type" value="Genomic_DNA"/>
</dbReference>